<keyword evidence="1" id="KW-0472">Membrane</keyword>
<accession>A0A0F9FGZ8</accession>
<proteinExistence type="predicted"/>
<evidence type="ECO:0000256" key="1">
    <source>
        <dbReference type="SAM" id="Phobius"/>
    </source>
</evidence>
<keyword evidence="1" id="KW-1133">Transmembrane helix</keyword>
<gene>
    <name evidence="2" type="ORF">LCGC14_2244550</name>
</gene>
<keyword evidence="1" id="KW-0812">Transmembrane</keyword>
<comment type="caution">
    <text evidence="2">The sequence shown here is derived from an EMBL/GenBank/DDBJ whole genome shotgun (WGS) entry which is preliminary data.</text>
</comment>
<feature type="non-terminal residue" evidence="2">
    <location>
        <position position="55"/>
    </location>
</feature>
<organism evidence="2">
    <name type="scientific">marine sediment metagenome</name>
    <dbReference type="NCBI Taxonomy" id="412755"/>
    <lineage>
        <taxon>unclassified sequences</taxon>
        <taxon>metagenomes</taxon>
        <taxon>ecological metagenomes</taxon>
    </lineage>
</organism>
<dbReference type="AlphaFoldDB" id="A0A0F9FGZ8"/>
<sequence>MGESIVIWITGISIGLVALFAVYSVYKGIKRTQEFKNEGEEFYKTMSRLIDRLER</sequence>
<name>A0A0F9FGZ8_9ZZZZ</name>
<feature type="transmembrane region" description="Helical" evidence="1">
    <location>
        <begin position="6"/>
        <end position="26"/>
    </location>
</feature>
<evidence type="ECO:0000313" key="2">
    <source>
        <dbReference type="EMBL" id="KKL56530.1"/>
    </source>
</evidence>
<dbReference type="EMBL" id="LAZR01030464">
    <property type="protein sequence ID" value="KKL56530.1"/>
    <property type="molecule type" value="Genomic_DNA"/>
</dbReference>
<reference evidence="2" key="1">
    <citation type="journal article" date="2015" name="Nature">
        <title>Complex archaea that bridge the gap between prokaryotes and eukaryotes.</title>
        <authorList>
            <person name="Spang A."/>
            <person name="Saw J.H."/>
            <person name="Jorgensen S.L."/>
            <person name="Zaremba-Niedzwiedzka K."/>
            <person name="Martijn J."/>
            <person name="Lind A.E."/>
            <person name="van Eijk R."/>
            <person name="Schleper C."/>
            <person name="Guy L."/>
            <person name="Ettema T.J."/>
        </authorList>
    </citation>
    <scope>NUCLEOTIDE SEQUENCE</scope>
</reference>
<protein>
    <submittedName>
        <fullName evidence="2">Uncharacterized protein</fullName>
    </submittedName>
</protein>